<evidence type="ECO:0000259" key="15">
    <source>
        <dbReference type="Pfam" id="PF10458"/>
    </source>
</evidence>
<dbReference type="SUPFAM" id="SSF52374">
    <property type="entry name" value="Nucleotidylyl transferase"/>
    <property type="match status" value="1"/>
</dbReference>
<evidence type="ECO:0000256" key="3">
    <source>
        <dbReference type="ARBA" id="ARBA00013169"/>
    </source>
</evidence>
<evidence type="ECO:0000256" key="6">
    <source>
        <dbReference type="ARBA" id="ARBA00022741"/>
    </source>
</evidence>
<evidence type="ECO:0000256" key="5">
    <source>
        <dbReference type="ARBA" id="ARBA00022598"/>
    </source>
</evidence>
<keyword evidence="4" id="KW-0963">Cytoplasm</keyword>
<comment type="catalytic activity">
    <reaction evidence="12">
        <text>tRNA(Val) + L-valine + ATP = L-valyl-tRNA(Val) + AMP + diphosphate</text>
        <dbReference type="Rhea" id="RHEA:10704"/>
        <dbReference type="Rhea" id="RHEA-COMP:9672"/>
        <dbReference type="Rhea" id="RHEA-COMP:9708"/>
        <dbReference type="ChEBI" id="CHEBI:30616"/>
        <dbReference type="ChEBI" id="CHEBI:33019"/>
        <dbReference type="ChEBI" id="CHEBI:57762"/>
        <dbReference type="ChEBI" id="CHEBI:78442"/>
        <dbReference type="ChEBI" id="CHEBI:78537"/>
        <dbReference type="ChEBI" id="CHEBI:456215"/>
        <dbReference type="EC" id="6.1.1.9"/>
    </reaction>
</comment>
<keyword evidence="9" id="KW-0175">Coiled coil</keyword>
<dbReference type="Pfam" id="PF08264">
    <property type="entry name" value="Anticodon_1"/>
    <property type="match status" value="1"/>
</dbReference>
<dbReference type="FunFam" id="3.40.50.620:FF:000032">
    <property type="entry name" value="Valine--tRNA ligase"/>
    <property type="match status" value="1"/>
</dbReference>
<dbReference type="GO" id="GO:0002161">
    <property type="term" value="F:aminoacyl-tRNA deacylase activity"/>
    <property type="evidence" value="ECO:0007669"/>
    <property type="project" value="InterPro"/>
</dbReference>
<dbReference type="GO" id="GO:0005524">
    <property type="term" value="F:ATP binding"/>
    <property type="evidence" value="ECO:0007669"/>
    <property type="project" value="UniProtKB-KW"/>
</dbReference>
<dbReference type="EMBL" id="UINC01000887">
    <property type="protein sequence ID" value="SUZ62698.1"/>
    <property type="molecule type" value="Genomic_DNA"/>
</dbReference>
<dbReference type="InterPro" id="IPR009080">
    <property type="entry name" value="tRNAsynth_Ia_anticodon-bd"/>
</dbReference>
<reference evidence="16" key="1">
    <citation type="submission" date="2018-05" db="EMBL/GenBank/DDBJ databases">
        <authorList>
            <person name="Lanie J.A."/>
            <person name="Ng W.-L."/>
            <person name="Kazmierczak K.M."/>
            <person name="Andrzejewski T.M."/>
            <person name="Davidsen T.M."/>
            <person name="Wayne K.J."/>
            <person name="Tettelin H."/>
            <person name="Glass J.I."/>
            <person name="Rusch D."/>
            <person name="Podicherti R."/>
            <person name="Tsui H.-C.T."/>
            <person name="Winkler M.E."/>
        </authorList>
    </citation>
    <scope>NUCLEOTIDE SEQUENCE</scope>
</reference>
<dbReference type="GO" id="GO:0004832">
    <property type="term" value="F:valine-tRNA ligase activity"/>
    <property type="evidence" value="ECO:0007669"/>
    <property type="project" value="UniProtKB-EC"/>
</dbReference>
<comment type="subcellular location">
    <subcellularLocation>
        <location evidence="1">Cytoplasm</location>
    </subcellularLocation>
</comment>
<dbReference type="InterPro" id="IPR037118">
    <property type="entry name" value="Val-tRNA_synth_C_sf"/>
</dbReference>
<evidence type="ECO:0000256" key="2">
    <source>
        <dbReference type="ARBA" id="ARBA00011245"/>
    </source>
</evidence>
<keyword evidence="6" id="KW-0547">Nucleotide-binding</keyword>
<dbReference type="Gene3D" id="3.90.740.10">
    <property type="entry name" value="Valyl/Leucyl/Isoleucyl-tRNA synthetase, editing domain"/>
    <property type="match status" value="1"/>
</dbReference>
<evidence type="ECO:0000313" key="16">
    <source>
        <dbReference type="EMBL" id="SUZ62698.1"/>
    </source>
</evidence>
<dbReference type="InterPro" id="IPR033705">
    <property type="entry name" value="Anticodon_Ia_Val"/>
</dbReference>
<dbReference type="Gene3D" id="3.40.50.620">
    <property type="entry name" value="HUPs"/>
    <property type="match status" value="3"/>
</dbReference>
<evidence type="ECO:0000259" key="14">
    <source>
        <dbReference type="Pfam" id="PF08264"/>
    </source>
</evidence>
<dbReference type="InterPro" id="IPR001412">
    <property type="entry name" value="aa-tRNA-synth_I_CS"/>
</dbReference>
<evidence type="ECO:0000256" key="10">
    <source>
        <dbReference type="ARBA" id="ARBA00023146"/>
    </source>
</evidence>
<evidence type="ECO:0000256" key="11">
    <source>
        <dbReference type="ARBA" id="ARBA00029936"/>
    </source>
</evidence>
<dbReference type="InterPro" id="IPR019499">
    <property type="entry name" value="Val-tRNA_synth_tRNA-bd"/>
</dbReference>
<keyword evidence="10" id="KW-0030">Aminoacyl-tRNA synthetase</keyword>
<dbReference type="AlphaFoldDB" id="A0A381P8Z5"/>
<keyword evidence="5" id="KW-0436">Ligase</keyword>
<keyword evidence="8" id="KW-0648">Protein biosynthesis</keyword>
<dbReference type="InterPro" id="IPR009008">
    <property type="entry name" value="Val/Leu/Ile-tRNA-synth_edit"/>
</dbReference>
<dbReference type="PANTHER" id="PTHR11946:SF93">
    <property type="entry name" value="VALINE--TRNA LIGASE, CHLOROPLASTIC_MITOCHONDRIAL 2"/>
    <property type="match status" value="1"/>
</dbReference>
<dbReference type="InterPro" id="IPR014729">
    <property type="entry name" value="Rossmann-like_a/b/a_fold"/>
</dbReference>
<dbReference type="PANTHER" id="PTHR11946">
    <property type="entry name" value="VALYL-TRNA SYNTHETASES"/>
    <property type="match status" value="1"/>
</dbReference>
<dbReference type="SUPFAM" id="SSF50677">
    <property type="entry name" value="ValRS/IleRS/LeuRS editing domain"/>
    <property type="match status" value="1"/>
</dbReference>
<dbReference type="CDD" id="cd00817">
    <property type="entry name" value="ValRS_core"/>
    <property type="match status" value="1"/>
</dbReference>
<dbReference type="InterPro" id="IPR010978">
    <property type="entry name" value="tRNA-bd_arm"/>
</dbReference>
<evidence type="ECO:0000256" key="7">
    <source>
        <dbReference type="ARBA" id="ARBA00022840"/>
    </source>
</evidence>
<dbReference type="FunFam" id="3.90.740.10:FF:000005">
    <property type="entry name" value="Valine--tRNA ligase, mitochondrial"/>
    <property type="match status" value="1"/>
</dbReference>
<dbReference type="InterPro" id="IPR002303">
    <property type="entry name" value="Valyl-tRNA_ligase"/>
</dbReference>
<dbReference type="CDD" id="cd07962">
    <property type="entry name" value="Anticodon_Ia_Val"/>
    <property type="match status" value="1"/>
</dbReference>
<feature type="domain" description="Methionyl/Valyl/Leucyl/Isoleucyl-tRNA synthetase anticodon-binding" evidence="14">
    <location>
        <begin position="602"/>
        <end position="749"/>
    </location>
</feature>
<evidence type="ECO:0000256" key="1">
    <source>
        <dbReference type="ARBA" id="ARBA00004496"/>
    </source>
</evidence>
<dbReference type="Gene3D" id="1.10.730.10">
    <property type="entry name" value="Isoleucyl-tRNA Synthetase, Domain 1"/>
    <property type="match status" value="1"/>
</dbReference>
<dbReference type="SUPFAM" id="SSF47323">
    <property type="entry name" value="Anticodon-binding domain of a subclass of class I aminoacyl-tRNA synthetases"/>
    <property type="match status" value="1"/>
</dbReference>
<name>A0A381P8Z5_9ZZZZ</name>
<evidence type="ECO:0000259" key="13">
    <source>
        <dbReference type="Pfam" id="PF00133"/>
    </source>
</evidence>
<dbReference type="NCBIfam" id="NF004349">
    <property type="entry name" value="PRK05729.1"/>
    <property type="match status" value="1"/>
</dbReference>
<dbReference type="PRINTS" id="PR00986">
    <property type="entry name" value="TRNASYNTHVAL"/>
</dbReference>
<evidence type="ECO:0000256" key="4">
    <source>
        <dbReference type="ARBA" id="ARBA00022490"/>
    </source>
</evidence>
<feature type="domain" description="Valyl-tRNA synthetase tRNA-binding arm" evidence="15">
    <location>
        <begin position="808"/>
        <end position="873"/>
    </location>
</feature>
<dbReference type="Pfam" id="PF00133">
    <property type="entry name" value="tRNA-synt_1"/>
    <property type="match status" value="1"/>
</dbReference>
<dbReference type="Gene3D" id="1.10.287.380">
    <property type="entry name" value="Valyl-tRNA synthetase, C-terminal domain"/>
    <property type="match status" value="1"/>
</dbReference>
<evidence type="ECO:0000256" key="9">
    <source>
        <dbReference type="ARBA" id="ARBA00023054"/>
    </source>
</evidence>
<keyword evidence="7" id="KW-0067">ATP-binding</keyword>
<dbReference type="EC" id="6.1.1.9" evidence="3"/>
<dbReference type="SUPFAM" id="SSF46589">
    <property type="entry name" value="tRNA-binding arm"/>
    <property type="match status" value="1"/>
</dbReference>
<protein>
    <recommendedName>
        <fullName evidence="3">valine--tRNA ligase</fullName>
        <ecNumber evidence="3">6.1.1.9</ecNumber>
    </recommendedName>
    <alternativeName>
        <fullName evidence="11">Valyl-tRNA synthetase</fullName>
    </alternativeName>
</protein>
<proteinExistence type="inferred from homology"/>
<dbReference type="HAMAP" id="MF_02004">
    <property type="entry name" value="Val_tRNA_synth_type1"/>
    <property type="match status" value="1"/>
</dbReference>
<dbReference type="Pfam" id="PF10458">
    <property type="entry name" value="Val_tRNA-synt_C"/>
    <property type="match status" value="1"/>
</dbReference>
<dbReference type="NCBIfam" id="TIGR00422">
    <property type="entry name" value="valS"/>
    <property type="match status" value="1"/>
</dbReference>
<accession>A0A381P8Z5</accession>
<dbReference type="InterPro" id="IPR002300">
    <property type="entry name" value="aa-tRNA-synth_Ia"/>
</dbReference>
<gene>
    <name evidence="16" type="ORF">METZ01_LOCUS15552</name>
</gene>
<comment type="subunit">
    <text evidence="2">Monomer.</text>
</comment>
<evidence type="ECO:0000256" key="12">
    <source>
        <dbReference type="ARBA" id="ARBA00047552"/>
    </source>
</evidence>
<sequence length="873" mass="101684">MDKVFKPAEVEDYWYQIWEKKKYFHGKPNSQKTPFTIVIPPPNVTGMLTMGHVLNNTIQDILIRKARMEGKEVCWIPGTDHASIATERKVVEMLKEQGVDKHSLPRDEFLKHAWEWKGKYGGIIIQQLKKLGCSCDWERERFTMDGDYTKAVLSAFVKLYEKGFIYKGHRLVNWCPVSKSAISHEEVNHQEVNGHLWHFKYPFKDSDEFVVVATTRPETMLGDTAVAVHPKDERYSHLVGKTVILPLVGRELPVIADNHVDPEFGTGCVKVTPAHDPNDFSMSERHGLELVNIMNEDASINENAPDVYQNLSRDDARKAVVKDLEEQGFLVKTEDYVHKVGYSERGQVPIEFYMSEQWFIKMGELVKPALKAVAEGKIKFHPEYWVKTYKHWMENIKDWCISRQLWWGHQIPVWYHKEDPQKMHVSIEEPDDPENWYREPDVLDTWASSWLWPLAVHDWPEESADLDYFYPTDVLVTGPDIIFFWVARMIIAGYEFKSDLPFKDVYFTSILRDETGRKLSKSLGNSPDPFELFNEYGTDAVRFGTMLMSPQGLDVLFSSNRLEVGRNFMNKLWNASRFVLMNMKDGQTLNINFEKEKLDLPEQWILSKTQKSIQAYNRQLERFHFNEAAKVLYDFTWNDFCDWYIEISKIHLREKDSQKGDIVRGVIVHVLKTILALLHPYAPFITEELWSQFKAEKDLELIVSPWPDYHPELVDSKAEKTMGFLQDIIIAVRTIRGQMNVPPGKKADMVVRMHGDSKFVLEKYGDVIKSLCGIREISVGEFLDKPPHSAVAVIRDMEIFLPLEGLIDVALEQERLEKREADLKIYISNIQKKLSKRDFLSRAPKKVIEREEKKLIEMNNELKMLTINLEMLQ</sequence>
<dbReference type="PROSITE" id="PS00178">
    <property type="entry name" value="AA_TRNA_LIGASE_I"/>
    <property type="match status" value="1"/>
</dbReference>
<dbReference type="GO" id="GO:0005829">
    <property type="term" value="C:cytosol"/>
    <property type="evidence" value="ECO:0007669"/>
    <property type="project" value="TreeGrafter"/>
</dbReference>
<dbReference type="InterPro" id="IPR013155">
    <property type="entry name" value="M/V/L/I-tRNA-synth_anticd-bd"/>
</dbReference>
<dbReference type="GO" id="GO:0006438">
    <property type="term" value="P:valyl-tRNA aminoacylation"/>
    <property type="evidence" value="ECO:0007669"/>
    <property type="project" value="InterPro"/>
</dbReference>
<organism evidence="16">
    <name type="scientific">marine metagenome</name>
    <dbReference type="NCBI Taxonomy" id="408172"/>
    <lineage>
        <taxon>unclassified sequences</taxon>
        <taxon>metagenomes</taxon>
        <taxon>ecological metagenomes</taxon>
    </lineage>
</organism>
<evidence type="ECO:0000256" key="8">
    <source>
        <dbReference type="ARBA" id="ARBA00022917"/>
    </source>
</evidence>
<feature type="domain" description="Aminoacyl-tRNA synthetase class Ia" evidence="13">
    <location>
        <begin position="14"/>
        <end position="555"/>
    </location>
</feature>